<sequence length="127" mass="14576">MEDVIQNLKRNIFYRARIFIEDIGSFSPFGAKAKGQDIVDIMAYKDFEESIEGIELIDMLRGNFTKELEMDAIQAGAIAYDVAVELQNADGVFQKRDALCLITSTDGKNWEEEYFPYMLVNGECIWR</sequence>
<protein>
    <submittedName>
        <fullName evidence="1">Uncharacterized protein</fullName>
    </submittedName>
</protein>
<evidence type="ECO:0000313" key="2">
    <source>
        <dbReference type="Proteomes" id="UP001464555"/>
    </source>
</evidence>
<proteinExistence type="predicted"/>
<evidence type="ECO:0000313" key="1">
    <source>
        <dbReference type="EMBL" id="MEL1243158.1"/>
    </source>
</evidence>
<comment type="caution">
    <text evidence="1">The sequence shown here is derived from an EMBL/GenBank/DDBJ whole genome shotgun (WGS) entry which is preliminary data.</text>
</comment>
<gene>
    <name evidence="1" type="ORF">AAEO56_02695</name>
</gene>
<organism evidence="1 2">
    <name type="scientific">Flavobacterium arundinis</name>
    <dbReference type="NCBI Taxonomy" id="3139143"/>
    <lineage>
        <taxon>Bacteria</taxon>
        <taxon>Pseudomonadati</taxon>
        <taxon>Bacteroidota</taxon>
        <taxon>Flavobacteriia</taxon>
        <taxon>Flavobacteriales</taxon>
        <taxon>Flavobacteriaceae</taxon>
        <taxon>Flavobacterium</taxon>
    </lineage>
</organism>
<accession>A0ABU9HTX5</accession>
<reference evidence="1 2" key="1">
    <citation type="submission" date="2024-04" db="EMBL/GenBank/DDBJ databases">
        <title>Flavobacterium sp. DGU11 16S ribosomal RNA gene Genome sequencing and assembly.</title>
        <authorList>
            <person name="Park S."/>
        </authorList>
    </citation>
    <scope>NUCLEOTIDE SEQUENCE [LARGE SCALE GENOMIC DNA]</scope>
    <source>
        <strain evidence="1 2">DGU11</strain>
    </source>
</reference>
<dbReference type="RefSeq" id="WP_341695476.1">
    <property type="nucleotide sequence ID" value="NZ_JBBYHR010000001.1"/>
</dbReference>
<dbReference type="EMBL" id="JBBYHR010000001">
    <property type="protein sequence ID" value="MEL1243158.1"/>
    <property type="molecule type" value="Genomic_DNA"/>
</dbReference>
<dbReference type="Proteomes" id="UP001464555">
    <property type="component" value="Unassembled WGS sequence"/>
</dbReference>
<keyword evidence="2" id="KW-1185">Reference proteome</keyword>
<name>A0ABU9HTX5_9FLAO</name>